<evidence type="ECO:0000313" key="8">
    <source>
        <dbReference type="EMBL" id="NJC68766.1"/>
    </source>
</evidence>
<evidence type="ECO:0000256" key="1">
    <source>
        <dbReference type="ARBA" id="ARBA00022485"/>
    </source>
</evidence>
<dbReference type="Proteomes" id="UP000722989">
    <property type="component" value="Unassembled WGS sequence"/>
</dbReference>
<feature type="transmembrane region" description="Helical" evidence="6">
    <location>
        <begin position="105"/>
        <end position="132"/>
    </location>
</feature>
<dbReference type="PROSITE" id="PS51379">
    <property type="entry name" value="4FE4S_FER_2"/>
    <property type="match status" value="2"/>
</dbReference>
<reference evidence="8 9" key="1">
    <citation type="submission" date="2020-03" db="EMBL/GenBank/DDBJ databases">
        <title>WGS of the type strain of Planosporangium spp.</title>
        <authorList>
            <person name="Thawai C."/>
        </authorList>
    </citation>
    <scope>NUCLEOTIDE SEQUENCE [LARGE SCALE GENOMIC DNA]</scope>
    <source>
        <strain evidence="8 9">TBRC 5610</strain>
    </source>
</reference>
<feature type="transmembrane region" description="Helical" evidence="6">
    <location>
        <begin position="215"/>
        <end position="239"/>
    </location>
</feature>
<accession>A0ABX0XRY3</accession>
<evidence type="ECO:0000313" key="9">
    <source>
        <dbReference type="Proteomes" id="UP000722989"/>
    </source>
</evidence>
<dbReference type="PANTHER" id="PTHR43255:SF1">
    <property type="entry name" value="IRON-SULFUR-BINDING OXIDOREDUCTASE FADF-RELATED"/>
    <property type="match status" value="1"/>
</dbReference>
<dbReference type="Pfam" id="PF02754">
    <property type="entry name" value="CCG"/>
    <property type="match status" value="2"/>
</dbReference>
<dbReference type="SUPFAM" id="SSF46548">
    <property type="entry name" value="alpha-helical ferredoxin"/>
    <property type="match status" value="1"/>
</dbReference>
<evidence type="ECO:0000256" key="3">
    <source>
        <dbReference type="ARBA" id="ARBA00023002"/>
    </source>
</evidence>
<keyword evidence="9" id="KW-1185">Reference proteome</keyword>
<dbReference type="Pfam" id="PF13187">
    <property type="entry name" value="Fer4_9"/>
    <property type="match status" value="1"/>
</dbReference>
<evidence type="ECO:0000256" key="4">
    <source>
        <dbReference type="ARBA" id="ARBA00023004"/>
    </source>
</evidence>
<dbReference type="Gene3D" id="1.10.1060.10">
    <property type="entry name" value="Alpha-helical ferredoxin"/>
    <property type="match status" value="1"/>
</dbReference>
<keyword evidence="3" id="KW-0560">Oxidoreductase</keyword>
<evidence type="ECO:0000259" key="7">
    <source>
        <dbReference type="PROSITE" id="PS51379"/>
    </source>
</evidence>
<evidence type="ECO:0000256" key="2">
    <source>
        <dbReference type="ARBA" id="ARBA00022723"/>
    </source>
</evidence>
<keyword evidence="6" id="KW-0472">Membrane</keyword>
<feature type="domain" description="4Fe-4S ferredoxin-type" evidence="7">
    <location>
        <begin position="383"/>
        <end position="415"/>
    </location>
</feature>
<dbReference type="InterPro" id="IPR009051">
    <property type="entry name" value="Helical_ferredxn"/>
</dbReference>
<protein>
    <submittedName>
        <fullName evidence="8">(Fe-S)-binding protein</fullName>
    </submittedName>
</protein>
<feature type="transmembrane region" description="Helical" evidence="6">
    <location>
        <begin position="72"/>
        <end position="93"/>
    </location>
</feature>
<keyword evidence="1" id="KW-0004">4Fe-4S</keyword>
<keyword evidence="2" id="KW-0479">Metal-binding</keyword>
<proteinExistence type="predicted"/>
<comment type="caution">
    <text evidence="8">The sequence shown here is derived from an EMBL/GenBank/DDBJ whole genome shotgun (WGS) entry which is preliminary data.</text>
</comment>
<keyword evidence="6" id="KW-1133">Transmembrane helix</keyword>
<dbReference type="PANTHER" id="PTHR43255">
    <property type="entry name" value="IRON-SULFUR-BINDING OXIDOREDUCTASE FADF-RELATED-RELATED"/>
    <property type="match status" value="1"/>
</dbReference>
<keyword evidence="6" id="KW-0812">Transmembrane</keyword>
<organism evidence="8 9">
    <name type="scientific">Planosporangium thailandense</name>
    <dbReference type="NCBI Taxonomy" id="765197"/>
    <lineage>
        <taxon>Bacteria</taxon>
        <taxon>Bacillati</taxon>
        <taxon>Actinomycetota</taxon>
        <taxon>Actinomycetes</taxon>
        <taxon>Micromonosporales</taxon>
        <taxon>Micromonosporaceae</taxon>
        <taxon>Planosporangium</taxon>
    </lineage>
</organism>
<dbReference type="InterPro" id="IPR004017">
    <property type="entry name" value="Cys_rich_dom"/>
</dbReference>
<keyword evidence="5" id="KW-0411">Iron-sulfur</keyword>
<feature type="transmembrane region" description="Helical" evidence="6">
    <location>
        <begin position="184"/>
        <end position="203"/>
    </location>
</feature>
<dbReference type="EMBL" id="JAATVY010000002">
    <property type="protein sequence ID" value="NJC68766.1"/>
    <property type="molecule type" value="Genomic_DNA"/>
</dbReference>
<keyword evidence="4" id="KW-0408">Iron</keyword>
<name>A0ABX0XRY3_9ACTN</name>
<sequence>MGPVQIVSTIIAALVTIAAVVLAVRTVSRMVRVIRLGQPDPERFDRKGQRTANMLKEIFGHTRMLKWTVVGISHWFVMIGFIVLSLLVLGAYFEVVKPTLDLPIIGSWAIYGFVTEWIGVLGLLGILVLMGIRLRNLPTRTKGRSRFFGSTMWQAYYVEYTILGVLICGFLIRGFKAAAGDLPYPMWAAPVSHGIGSAFGGLSESAAHTGVTVTALIKILISMAWLITIALNITMGVAWHRFSAFFNVFFKRTASERPALGALRPMMSEGKPLDFEEADPEKDQFGVAQVEQFTWKGLLDFTTCTECGRCQSQCPAWNTGKPLSPKLLVLSLRDHAYAKAPYLLAGGGKDLTGEEKATQEQLANVNVLALAEADRPLIGGEADGGIIDPDVLWSCTTCGACVEQCPVDIEHVDHIVDMRRYQVLIESNFPSEAGVMLRNLENKGNPWGAAQNTREDWTKGLGFEVPRVTDGGDFEYLFWVGCAGAFEDRAKKTTRAVATLLHEAGVSFAILGEGETCTGDPARRIGNEFVFQMLAQQNVETLNEVGVKKIVATCPHCFNTLANEYGQLGGNFEVVHHTQLLAHLVATGKLTPVQPVDGGVTYHDPCYLGRHNRVFEPPREVLAAAVGAKADGADGAGANGGNGITEMERFAERSFCCGAGGARMWMEERIGKRINIERSEEAIATGAQTVAVGCPFCLTMLGDGVTAKKSVGEASNDVEVVDVATVLLRSLKPEPAEDAAR</sequence>
<dbReference type="InterPro" id="IPR017896">
    <property type="entry name" value="4Fe4S_Fe-S-bd"/>
</dbReference>
<dbReference type="PROSITE" id="PS00198">
    <property type="entry name" value="4FE4S_FER_1"/>
    <property type="match status" value="1"/>
</dbReference>
<dbReference type="InterPro" id="IPR051460">
    <property type="entry name" value="HdrC_iron-sulfur_subunit"/>
</dbReference>
<evidence type="ECO:0000256" key="5">
    <source>
        <dbReference type="ARBA" id="ARBA00023014"/>
    </source>
</evidence>
<gene>
    <name evidence="8" type="ORF">HC031_03350</name>
</gene>
<feature type="transmembrane region" description="Helical" evidence="6">
    <location>
        <begin position="153"/>
        <end position="172"/>
    </location>
</feature>
<feature type="domain" description="4Fe-4S ferredoxin-type" evidence="7">
    <location>
        <begin position="295"/>
        <end position="325"/>
    </location>
</feature>
<evidence type="ECO:0000256" key="6">
    <source>
        <dbReference type="SAM" id="Phobius"/>
    </source>
</evidence>
<dbReference type="InterPro" id="IPR017900">
    <property type="entry name" value="4Fe4S_Fe_S_CS"/>
</dbReference>
<dbReference type="RefSeq" id="WP_167923665.1">
    <property type="nucleotide sequence ID" value="NZ_JAATVY010000002.1"/>
</dbReference>
<feature type="transmembrane region" description="Helical" evidence="6">
    <location>
        <begin position="6"/>
        <end position="27"/>
    </location>
</feature>